<name>A0A0H5NHV5_NOCFR</name>
<sequence>MSAPVRPRAPMTVALVLMVGSIMATLDQTIVNVAVNRLSADFDVPLATVQWVTTGYALALGAVVPASAWAMGRFGAKRLYLTAVVAFALGSLLAGLAWNIGSLIAFRVAQGVGGGLLMPVGMTILVRAATPERLGRLMSTLGLAILVGPLAGPVLGGYLIDEVSWRWMFLVNVPVAALVLVLASRVFPADLPEPRRRLDVVGLLLMSPGLALVIYAVTAATERGGFASPAVLTPLLAGAGLVAAFVHRGLTAPEPLLDLRVLRNPVIGAAAALVGLFAAGYFGSMLLQPLYFQLARGETATMAGALGIPFALASGLTMQVAGRLIDRIPPGRYLPVSIGVGVAGFLLFRAQLDADASYWGLCAAMLLMGAGGGGTIMPALTTATRALPPEQQSSGTTTVNMVSTTAMAIGTALASVVLSALLPLDGGLQALHRLDPAARAALAPALAETFHDAYLLAPVLMGLALVPALLLPRRRIDADGVPGERQALASVEPA</sequence>
<protein>
    <submittedName>
        <fullName evidence="10">Multidrug resistance protein B</fullName>
    </submittedName>
</protein>
<gene>
    <name evidence="10" type="primary">emrB_1</name>
    <name evidence="10" type="ORF">ERS450000_01120</name>
</gene>
<keyword evidence="6 8" id="KW-1133">Transmembrane helix</keyword>
<dbReference type="Proteomes" id="UP000057820">
    <property type="component" value="Chromosome 1"/>
</dbReference>
<keyword evidence="4" id="KW-1003">Cell membrane</keyword>
<feature type="transmembrane region" description="Helical" evidence="8">
    <location>
        <begin position="104"/>
        <end position="125"/>
    </location>
</feature>
<dbReference type="Pfam" id="PF07690">
    <property type="entry name" value="MFS_1"/>
    <property type="match status" value="1"/>
</dbReference>
<dbReference type="EMBL" id="LN868938">
    <property type="protein sequence ID" value="CRY75038.1"/>
    <property type="molecule type" value="Genomic_DNA"/>
</dbReference>
<dbReference type="PRINTS" id="PR01036">
    <property type="entry name" value="TCRTETB"/>
</dbReference>
<dbReference type="InterPro" id="IPR004638">
    <property type="entry name" value="EmrB-like"/>
</dbReference>
<feature type="transmembrane region" description="Helical" evidence="8">
    <location>
        <begin position="333"/>
        <end position="352"/>
    </location>
</feature>
<evidence type="ECO:0000256" key="4">
    <source>
        <dbReference type="ARBA" id="ARBA00022475"/>
    </source>
</evidence>
<dbReference type="NCBIfam" id="TIGR00711">
    <property type="entry name" value="efflux_EmrB"/>
    <property type="match status" value="1"/>
</dbReference>
<evidence type="ECO:0000259" key="9">
    <source>
        <dbReference type="PROSITE" id="PS50850"/>
    </source>
</evidence>
<dbReference type="InterPro" id="IPR011701">
    <property type="entry name" value="MFS"/>
</dbReference>
<evidence type="ECO:0000256" key="3">
    <source>
        <dbReference type="ARBA" id="ARBA00022448"/>
    </source>
</evidence>
<evidence type="ECO:0000256" key="2">
    <source>
        <dbReference type="ARBA" id="ARBA00008537"/>
    </source>
</evidence>
<evidence type="ECO:0000313" key="11">
    <source>
        <dbReference type="Proteomes" id="UP000057820"/>
    </source>
</evidence>
<evidence type="ECO:0000313" key="10">
    <source>
        <dbReference type="EMBL" id="CRY75038.1"/>
    </source>
</evidence>
<dbReference type="SUPFAM" id="SSF103473">
    <property type="entry name" value="MFS general substrate transporter"/>
    <property type="match status" value="1"/>
</dbReference>
<evidence type="ECO:0000256" key="5">
    <source>
        <dbReference type="ARBA" id="ARBA00022692"/>
    </source>
</evidence>
<evidence type="ECO:0000256" key="8">
    <source>
        <dbReference type="SAM" id="Phobius"/>
    </source>
</evidence>
<dbReference type="Gene3D" id="1.20.1720.10">
    <property type="entry name" value="Multidrug resistance protein D"/>
    <property type="match status" value="1"/>
</dbReference>
<dbReference type="GO" id="GO:0005886">
    <property type="term" value="C:plasma membrane"/>
    <property type="evidence" value="ECO:0007669"/>
    <property type="project" value="UniProtKB-SubCell"/>
</dbReference>
<feature type="domain" description="Major facilitator superfamily (MFS) profile" evidence="9">
    <location>
        <begin position="13"/>
        <end position="476"/>
    </location>
</feature>
<accession>A0A0H5NHV5</accession>
<dbReference type="RefSeq" id="WP_060590962.1">
    <property type="nucleotide sequence ID" value="NZ_CP031418.1"/>
</dbReference>
<keyword evidence="3" id="KW-0813">Transport</keyword>
<feature type="transmembrane region" description="Helical" evidence="8">
    <location>
        <begin position="226"/>
        <end position="246"/>
    </location>
</feature>
<feature type="transmembrane region" description="Helical" evidence="8">
    <location>
        <begin position="401"/>
        <end position="422"/>
    </location>
</feature>
<dbReference type="PROSITE" id="PS50850">
    <property type="entry name" value="MFS"/>
    <property type="match status" value="1"/>
</dbReference>
<evidence type="ECO:0000256" key="7">
    <source>
        <dbReference type="ARBA" id="ARBA00023136"/>
    </source>
</evidence>
<feature type="transmembrane region" description="Helical" evidence="8">
    <location>
        <begin position="453"/>
        <end position="471"/>
    </location>
</feature>
<evidence type="ECO:0000256" key="6">
    <source>
        <dbReference type="ARBA" id="ARBA00022989"/>
    </source>
</evidence>
<feature type="transmembrane region" description="Helical" evidence="8">
    <location>
        <begin position="200"/>
        <end position="220"/>
    </location>
</feature>
<dbReference type="PANTHER" id="PTHR42718">
    <property type="entry name" value="MAJOR FACILITATOR SUPERFAMILY MULTIDRUG TRANSPORTER MFSC"/>
    <property type="match status" value="1"/>
</dbReference>
<dbReference type="InterPro" id="IPR020846">
    <property type="entry name" value="MFS_dom"/>
</dbReference>
<feature type="transmembrane region" description="Helical" evidence="8">
    <location>
        <begin position="266"/>
        <end position="287"/>
    </location>
</feature>
<comment type="subcellular location">
    <subcellularLocation>
        <location evidence="1">Cell membrane</location>
        <topology evidence="1">Multi-pass membrane protein</topology>
    </subcellularLocation>
</comment>
<dbReference type="KEGG" id="nfr:ERS450000_01120"/>
<feature type="transmembrane region" description="Helical" evidence="8">
    <location>
        <begin position="12"/>
        <end position="31"/>
    </location>
</feature>
<feature type="transmembrane region" description="Helical" evidence="8">
    <location>
        <begin position="358"/>
        <end position="380"/>
    </location>
</feature>
<dbReference type="PANTHER" id="PTHR42718:SF9">
    <property type="entry name" value="MAJOR FACILITATOR SUPERFAMILY MULTIDRUG TRANSPORTER MFSC"/>
    <property type="match status" value="1"/>
</dbReference>
<dbReference type="Gene3D" id="1.20.1250.20">
    <property type="entry name" value="MFS general substrate transporter like domains"/>
    <property type="match status" value="1"/>
</dbReference>
<dbReference type="GO" id="GO:0022857">
    <property type="term" value="F:transmembrane transporter activity"/>
    <property type="evidence" value="ECO:0007669"/>
    <property type="project" value="InterPro"/>
</dbReference>
<feature type="transmembrane region" description="Helical" evidence="8">
    <location>
        <begin position="137"/>
        <end position="160"/>
    </location>
</feature>
<dbReference type="CDD" id="cd17503">
    <property type="entry name" value="MFS_LmrB_MDR_like"/>
    <property type="match status" value="1"/>
</dbReference>
<keyword evidence="7 8" id="KW-0472">Membrane</keyword>
<feature type="transmembrane region" description="Helical" evidence="8">
    <location>
        <begin position="166"/>
        <end position="188"/>
    </location>
</feature>
<dbReference type="InterPro" id="IPR036259">
    <property type="entry name" value="MFS_trans_sf"/>
</dbReference>
<feature type="transmembrane region" description="Helical" evidence="8">
    <location>
        <begin position="79"/>
        <end position="98"/>
    </location>
</feature>
<evidence type="ECO:0000256" key="1">
    <source>
        <dbReference type="ARBA" id="ARBA00004651"/>
    </source>
</evidence>
<proteinExistence type="inferred from homology"/>
<keyword evidence="5 8" id="KW-0812">Transmembrane</keyword>
<comment type="similarity">
    <text evidence="2">Belongs to the major facilitator superfamily. EmrB family.</text>
</comment>
<organism evidence="10 11">
    <name type="scientific">Nocardia farcinica</name>
    <dbReference type="NCBI Taxonomy" id="37329"/>
    <lineage>
        <taxon>Bacteria</taxon>
        <taxon>Bacillati</taxon>
        <taxon>Actinomycetota</taxon>
        <taxon>Actinomycetes</taxon>
        <taxon>Mycobacteriales</taxon>
        <taxon>Nocardiaceae</taxon>
        <taxon>Nocardia</taxon>
    </lineage>
</organism>
<dbReference type="AlphaFoldDB" id="A0A0H5NHV5"/>
<reference evidence="11" key="1">
    <citation type="submission" date="2015-03" db="EMBL/GenBank/DDBJ databases">
        <authorList>
            <consortium name="Pathogen Informatics"/>
        </authorList>
    </citation>
    <scope>NUCLEOTIDE SEQUENCE [LARGE SCALE GENOMIC DNA]</scope>
    <source>
        <strain evidence="11">NCTC11134</strain>
    </source>
</reference>
<feature type="transmembrane region" description="Helical" evidence="8">
    <location>
        <begin position="51"/>
        <end position="72"/>
    </location>
</feature>
<feature type="transmembrane region" description="Helical" evidence="8">
    <location>
        <begin position="299"/>
        <end position="321"/>
    </location>
</feature>